<evidence type="ECO:0000256" key="8">
    <source>
        <dbReference type="SAM" id="Phobius"/>
    </source>
</evidence>
<reference evidence="9 10" key="1">
    <citation type="submission" date="2021-09" db="EMBL/GenBank/DDBJ databases">
        <title>Whole genome sequence of Nocardioides sp. GBK3QG-3.</title>
        <authorList>
            <person name="Tuo L."/>
        </authorList>
    </citation>
    <scope>NUCLEOTIDE SEQUENCE [LARGE SCALE GENOMIC DNA]</scope>
    <source>
        <strain evidence="9 10">GBK3QG-3</strain>
    </source>
</reference>
<dbReference type="PANTHER" id="PTHR33908">
    <property type="entry name" value="MANNOSYLTRANSFERASE YKCB-RELATED"/>
    <property type="match status" value="1"/>
</dbReference>
<protein>
    <recommendedName>
        <fullName evidence="11">Glycosyltransferase RgtA/B/C/D-like domain-containing protein</fullName>
    </recommendedName>
</protein>
<dbReference type="Proteomes" id="UP000780875">
    <property type="component" value="Unassembled WGS sequence"/>
</dbReference>
<evidence type="ECO:0008006" key="11">
    <source>
        <dbReference type="Google" id="ProtNLM"/>
    </source>
</evidence>
<keyword evidence="6 8" id="KW-1133">Transmembrane helix</keyword>
<evidence type="ECO:0000256" key="3">
    <source>
        <dbReference type="ARBA" id="ARBA00022676"/>
    </source>
</evidence>
<sequence>MTVLTRPAAAPAADTGSRSWWVWPALLAAGAGLARLPFLGMPLAPDEGGYLVVADQWHPGTSTYGDYFVDRPPLLIGLFRLADLLGGAVPLRLIGIVAVVASVLLAGRLGGRWAAAVAAILLTTPLFGTTTVDGELLAVPFVLAGAVLLVRSNRPAAAAGAGVCAACAVLIKQNMLDVLVLAAVLLAELALRGRRREALERLAAFALGVGVTVGLALGVASARGTSPGELWDALVTFRAQAASVIDAYANDATTHRFHELLLATAVSGAPLVVAGALVAARRPRRGPDLRWAGIAMVAWELTGAALGGSYWLHYLVALVPGVVVLVAATVPENRYDGLPPGPRSQLLRWAVGVSALTAAVAWAFLCLHVPGPGSDQEVSAYVRAHARAGDTMVVAFGHPNIVHDAGLPSPYPHLWSLSVRVRDPRLADLASVLDGPRAPRWVVVDGGSLATWGVEEATGQRALDQHYREVTSSGDWHVFERI</sequence>
<dbReference type="PANTHER" id="PTHR33908:SF11">
    <property type="entry name" value="MEMBRANE PROTEIN"/>
    <property type="match status" value="1"/>
</dbReference>
<proteinExistence type="predicted"/>
<feature type="transmembrane region" description="Helical" evidence="8">
    <location>
        <begin position="136"/>
        <end position="152"/>
    </location>
</feature>
<keyword evidence="3" id="KW-0328">Glycosyltransferase</keyword>
<evidence type="ECO:0000256" key="2">
    <source>
        <dbReference type="ARBA" id="ARBA00022475"/>
    </source>
</evidence>
<evidence type="ECO:0000256" key="4">
    <source>
        <dbReference type="ARBA" id="ARBA00022679"/>
    </source>
</evidence>
<evidence type="ECO:0000256" key="5">
    <source>
        <dbReference type="ARBA" id="ARBA00022692"/>
    </source>
</evidence>
<feature type="transmembrane region" description="Helical" evidence="8">
    <location>
        <begin position="111"/>
        <end position="129"/>
    </location>
</feature>
<evidence type="ECO:0000256" key="6">
    <source>
        <dbReference type="ARBA" id="ARBA00022989"/>
    </source>
</evidence>
<comment type="caution">
    <text evidence="9">The sequence shown here is derived from an EMBL/GenBank/DDBJ whole genome shotgun (WGS) entry which is preliminary data.</text>
</comment>
<comment type="subcellular location">
    <subcellularLocation>
        <location evidence="1">Cell membrane</location>
        <topology evidence="1">Multi-pass membrane protein</topology>
    </subcellularLocation>
</comment>
<organism evidence="9 10">
    <name type="scientific">Nocardioides mangrovi</name>
    <dbReference type="NCBI Taxonomy" id="2874580"/>
    <lineage>
        <taxon>Bacteria</taxon>
        <taxon>Bacillati</taxon>
        <taxon>Actinomycetota</taxon>
        <taxon>Actinomycetes</taxon>
        <taxon>Propionibacteriales</taxon>
        <taxon>Nocardioidaceae</taxon>
        <taxon>Nocardioides</taxon>
    </lineage>
</organism>
<keyword evidence="10" id="KW-1185">Reference proteome</keyword>
<keyword evidence="7 8" id="KW-0472">Membrane</keyword>
<keyword evidence="2" id="KW-1003">Cell membrane</keyword>
<evidence type="ECO:0000313" key="10">
    <source>
        <dbReference type="Proteomes" id="UP000780875"/>
    </source>
</evidence>
<dbReference type="EMBL" id="JAIQZJ010000001">
    <property type="protein sequence ID" value="MBZ5737178.1"/>
    <property type="molecule type" value="Genomic_DNA"/>
</dbReference>
<evidence type="ECO:0000256" key="7">
    <source>
        <dbReference type="ARBA" id="ARBA00023136"/>
    </source>
</evidence>
<gene>
    <name evidence="9" type="ORF">K8U61_03305</name>
</gene>
<keyword evidence="5 8" id="KW-0812">Transmembrane</keyword>
<feature type="transmembrane region" description="Helical" evidence="8">
    <location>
        <begin position="81"/>
        <end position="105"/>
    </location>
</feature>
<name>A0ABS7U873_9ACTN</name>
<feature type="transmembrane region" description="Helical" evidence="8">
    <location>
        <begin position="312"/>
        <end position="330"/>
    </location>
</feature>
<dbReference type="InterPro" id="IPR050297">
    <property type="entry name" value="LipidA_mod_glycosyltrf_83"/>
</dbReference>
<accession>A0ABS7U873</accession>
<evidence type="ECO:0000256" key="1">
    <source>
        <dbReference type="ARBA" id="ARBA00004651"/>
    </source>
</evidence>
<feature type="transmembrane region" description="Helical" evidence="8">
    <location>
        <begin position="346"/>
        <end position="365"/>
    </location>
</feature>
<evidence type="ECO:0000313" key="9">
    <source>
        <dbReference type="EMBL" id="MBZ5737178.1"/>
    </source>
</evidence>
<feature type="transmembrane region" description="Helical" evidence="8">
    <location>
        <begin position="203"/>
        <end position="222"/>
    </location>
</feature>
<keyword evidence="4" id="KW-0808">Transferase</keyword>
<dbReference type="RefSeq" id="WP_224121538.1">
    <property type="nucleotide sequence ID" value="NZ_JAIQZJ010000001.1"/>
</dbReference>
<feature type="transmembrane region" description="Helical" evidence="8">
    <location>
        <begin position="260"/>
        <end position="280"/>
    </location>
</feature>
<feature type="transmembrane region" description="Helical" evidence="8">
    <location>
        <begin position="20"/>
        <end position="38"/>
    </location>
</feature>